<dbReference type="InterPro" id="IPR010432">
    <property type="entry name" value="RDD"/>
</dbReference>
<organism evidence="7 8">
    <name type="scientific">Winogradskyella flava</name>
    <dbReference type="NCBI Taxonomy" id="1884876"/>
    <lineage>
        <taxon>Bacteria</taxon>
        <taxon>Pseudomonadati</taxon>
        <taxon>Bacteroidota</taxon>
        <taxon>Flavobacteriia</taxon>
        <taxon>Flavobacteriales</taxon>
        <taxon>Flavobacteriaceae</taxon>
        <taxon>Winogradskyella</taxon>
    </lineage>
</organism>
<accession>A0A842IQ96</accession>
<dbReference type="AlphaFoldDB" id="A0A842IQ96"/>
<dbReference type="EMBL" id="JACLCP010000001">
    <property type="protein sequence ID" value="MBC2843894.1"/>
    <property type="molecule type" value="Genomic_DNA"/>
</dbReference>
<evidence type="ECO:0000256" key="4">
    <source>
        <dbReference type="ARBA" id="ARBA00023136"/>
    </source>
</evidence>
<dbReference type="Pfam" id="PF06271">
    <property type="entry name" value="RDD"/>
    <property type="match status" value="1"/>
</dbReference>
<comment type="subcellular location">
    <subcellularLocation>
        <location evidence="1">Membrane</location>
        <topology evidence="1">Multi-pass membrane protein</topology>
    </subcellularLocation>
</comment>
<sequence length="131" mass="15213">MINDYPSLQLRIKAAVTDFIILIFAMYCTSELLNCFDNVPTSLRIYLFVFYFVLYEPLLVSCFGNTLGHYFSDIKVKQELNNEKNMSFPLALLRFIIKSLLGWLSLLTITNSEKRQAIHDSLVKSVVLYDR</sequence>
<reference evidence="7" key="1">
    <citation type="submission" date="2020-08" db="EMBL/GenBank/DDBJ databases">
        <title>Winogradskyella ouciana sp. nov., isolated from the hadal seawater of the Mariana Trench.</title>
        <authorList>
            <person name="He X."/>
        </authorList>
    </citation>
    <scope>NUCLEOTIDE SEQUENCE [LARGE SCALE GENOMIC DNA]</scope>
    <source>
        <strain evidence="7">KCTC 52348</strain>
    </source>
</reference>
<gene>
    <name evidence="7" type="ORF">H7F21_02230</name>
</gene>
<evidence type="ECO:0000313" key="7">
    <source>
        <dbReference type="EMBL" id="MBC2843894.1"/>
    </source>
</evidence>
<name>A0A842IQ96_9FLAO</name>
<feature type="transmembrane region" description="Helical" evidence="5">
    <location>
        <begin position="12"/>
        <end position="33"/>
    </location>
</feature>
<keyword evidence="8" id="KW-1185">Reference proteome</keyword>
<proteinExistence type="predicted"/>
<feature type="domain" description="RDD" evidence="6">
    <location>
        <begin position="5"/>
        <end position="122"/>
    </location>
</feature>
<dbReference type="RefSeq" id="WP_185787602.1">
    <property type="nucleotide sequence ID" value="NZ_JACLCP010000001.1"/>
</dbReference>
<feature type="transmembrane region" description="Helical" evidence="5">
    <location>
        <begin position="45"/>
        <end position="71"/>
    </location>
</feature>
<protein>
    <submittedName>
        <fullName evidence="7">RDD family protein</fullName>
    </submittedName>
</protein>
<evidence type="ECO:0000256" key="1">
    <source>
        <dbReference type="ARBA" id="ARBA00004141"/>
    </source>
</evidence>
<evidence type="ECO:0000256" key="5">
    <source>
        <dbReference type="SAM" id="Phobius"/>
    </source>
</evidence>
<comment type="caution">
    <text evidence="7">The sequence shown here is derived from an EMBL/GenBank/DDBJ whole genome shotgun (WGS) entry which is preliminary data.</text>
</comment>
<feature type="transmembrane region" description="Helical" evidence="5">
    <location>
        <begin position="91"/>
        <end position="109"/>
    </location>
</feature>
<keyword evidence="2 5" id="KW-0812">Transmembrane</keyword>
<dbReference type="Proteomes" id="UP000533900">
    <property type="component" value="Unassembled WGS sequence"/>
</dbReference>
<evidence type="ECO:0000256" key="2">
    <source>
        <dbReference type="ARBA" id="ARBA00022692"/>
    </source>
</evidence>
<dbReference type="GO" id="GO:0016020">
    <property type="term" value="C:membrane"/>
    <property type="evidence" value="ECO:0007669"/>
    <property type="project" value="UniProtKB-SubCell"/>
</dbReference>
<evidence type="ECO:0000256" key="3">
    <source>
        <dbReference type="ARBA" id="ARBA00022989"/>
    </source>
</evidence>
<evidence type="ECO:0000313" key="8">
    <source>
        <dbReference type="Proteomes" id="UP000533900"/>
    </source>
</evidence>
<evidence type="ECO:0000259" key="6">
    <source>
        <dbReference type="Pfam" id="PF06271"/>
    </source>
</evidence>
<keyword evidence="4 5" id="KW-0472">Membrane</keyword>
<keyword evidence="3 5" id="KW-1133">Transmembrane helix</keyword>